<name>A0ABW0ZAG1_9ACTN</name>
<evidence type="ECO:0000313" key="2">
    <source>
        <dbReference type="EMBL" id="MFC5724474.1"/>
    </source>
</evidence>
<dbReference type="Proteomes" id="UP001596083">
    <property type="component" value="Unassembled WGS sequence"/>
</dbReference>
<dbReference type="EMBL" id="JBHSPB010000028">
    <property type="protein sequence ID" value="MFC5724474.1"/>
    <property type="molecule type" value="Genomic_DNA"/>
</dbReference>
<evidence type="ECO:0008006" key="4">
    <source>
        <dbReference type="Google" id="ProtNLM"/>
    </source>
</evidence>
<dbReference type="RefSeq" id="WP_390320934.1">
    <property type="nucleotide sequence ID" value="NZ_JBHSPB010000028.1"/>
</dbReference>
<protein>
    <recommendedName>
        <fullName evidence="4">PE-PGRS family protein</fullName>
    </recommendedName>
</protein>
<reference evidence="3" key="1">
    <citation type="journal article" date="2019" name="Int. J. Syst. Evol. Microbiol.">
        <title>The Global Catalogue of Microorganisms (GCM) 10K type strain sequencing project: providing services to taxonomists for standard genome sequencing and annotation.</title>
        <authorList>
            <consortium name="The Broad Institute Genomics Platform"/>
            <consortium name="The Broad Institute Genome Sequencing Center for Infectious Disease"/>
            <person name="Wu L."/>
            <person name="Ma J."/>
        </authorList>
    </citation>
    <scope>NUCLEOTIDE SEQUENCE [LARGE SCALE GENOMIC DNA]</scope>
    <source>
        <strain evidence="3">CGMCC 4.7304</strain>
    </source>
</reference>
<gene>
    <name evidence="2" type="ORF">ACFP1Z_30400</name>
</gene>
<accession>A0ABW0ZAG1</accession>
<feature type="region of interest" description="Disordered" evidence="1">
    <location>
        <begin position="350"/>
        <end position="384"/>
    </location>
</feature>
<organism evidence="2 3">
    <name type="scientific">Streptomyces gamaensis</name>
    <dbReference type="NCBI Taxonomy" id="1763542"/>
    <lineage>
        <taxon>Bacteria</taxon>
        <taxon>Bacillati</taxon>
        <taxon>Actinomycetota</taxon>
        <taxon>Actinomycetes</taxon>
        <taxon>Kitasatosporales</taxon>
        <taxon>Streptomycetaceae</taxon>
        <taxon>Streptomyces</taxon>
    </lineage>
</organism>
<sequence length="384" mass="43483">MEAATPAVPKKPAPTVRLRHKTFTEQLLEELAEAGGRIVKREATGRETEKWPARVAAARRSGKVPKTKELHGGWCREGYEIRLVDVPAWRLTTLKPITVPARLTQPHTVIKTLQNQSQPMGLTKAVQGRALRLIQALITTTDTQGHTSNIGTMRGAPPSHRRRSTPPHFTITAQGQEIGFLVLQEQDRSEHTPTEKELAEAKKYSWVRIPRFDYAPSDRLRIILTGGQPHRSSEWADTVDRPLENQLPEIVQEVTLRGEAAERKRLADLEAAKQKRLRWEAAMQHARTGYAEAYRVNHLEAQEQAWRHATRLTEYLHAVRAYVKTIPAGPVKTDAEAWLTWAQTHLERLNPLSTPPRLPDVPEPRADDLRPFLHGWSPHGPNSY</sequence>
<comment type="caution">
    <text evidence="2">The sequence shown here is derived from an EMBL/GenBank/DDBJ whole genome shotgun (WGS) entry which is preliminary data.</text>
</comment>
<proteinExistence type="predicted"/>
<feature type="compositionally biased region" description="Basic and acidic residues" evidence="1">
    <location>
        <begin position="360"/>
        <end position="371"/>
    </location>
</feature>
<evidence type="ECO:0000256" key="1">
    <source>
        <dbReference type="SAM" id="MobiDB-lite"/>
    </source>
</evidence>
<feature type="region of interest" description="Disordered" evidence="1">
    <location>
        <begin position="144"/>
        <end position="164"/>
    </location>
</feature>
<keyword evidence="3" id="KW-1185">Reference proteome</keyword>
<evidence type="ECO:0000313" key="3">
    <source>
        <dbReference type="Proteomes" id="UP001596083"/>
    </source>
</evidence>